<dbReference type="EMBL" id="JAQNDO010000001">
    <property type="protein sequence ID" value="MDC0740232.1"/>
    <property type="molecule type" value="Genomic_DNA"/>
</dbReference>
<dbReference type="Gene3D" id="3.90.1580.10">
    <property type="entry name" value="paralog of FGE (formylglycine-generating enzyme)"/>
    <property type="match status" value="1"/>
</dbReference>
<evidence type="ECO:0000256" key="1">
    <source>
        <dbReference type="SAM" id="MobiDB-lite"/>
    </source>
</evidence>
<proteinExistence type="predicted"/>
<protein>
    <recommendedName>
        <fullName evidence="5">Sulfatase-modifying factor enzyme domain-containing protein</fullName>
    </recommendedName>
</protein>
<organism evidence="3 4">
    <name type="scientific">Polyangium mundeleinium</name>
    <dbReference type="NCBI Taxonomy" id="2995306"/>
    <lineage>
        <taxon>Bacteria</taxon>
        <taxon>Pseudomonadati</taxon>
        <taxon>Myxococcota</taxon>
        <taxon>Polyangia</taxon>
        <taxon>Polyangiales</taxon>
        <taxon>Polyangiaceae</taxon>
        <taxon>Polyangium</taxon>
    </lineage>
</organism>
<feature type="region of interest" description="Disordered" evidence="1">
    <location>
        <begin position="32"/>
        <end position="57"/>
    </location>
</feature>
<feature type="region of interest" description="Disordered" evidence="1">
    <location>
        <begin position="200"/>
        <end position="265"/>
    </location>
</feature>
<feature type="signal peptide" evidence="2">
    <location>
        <begin position="1"/>
        <end position="29"/>
    </location>
</feature>
<feature type="chain" id="PRO_5046193086" description="Sulfatase-modifying factor enzyme domain-containing protein" evidence="2">
    <location>
        <begin position="30"/>
        <end position="1053"/>
    </location>
</feature>
<name>A0ABT5EH46_9BACT</name>
<evidence type="ECO:0000256" key="2">
    <source>
        <dbReference type="SAM" id="SignalP"/>
    </source>
</evidence>
<sequence length="1053" mass="108563">MARLPLSRRVQKGPSFLLLWLLVGSSACSGASVRDRQQPSGGGPPSEQRAQAAGVPSSAAGAQVTRLPLGAAEEAGLPMSVEPVFGEAAALLVSQAAGEPEGYVRWVEESGRMGPIVRLVDENVVLAFTRSDGKRALVTSVDGERLCLSVFEKTSEVAEIRACERVGDVKAIAVSGERVALISVETVGAHAGSGDRRGAASFLGAGAVPPNSGPAAPQTTGPTTPAPKKEATSRLVQNRKAPAAGKKGNGGKKAGGKKKEVVKKAAPRPTVEVTVRWLSRDGVFEGEATATGLRFVPPLEGMGVVDARGSARGVEIVWYESAKPSGARKATGMGWAAVGGGVIGADGRFEAKSRSRVVEGELEWGALKGFYAPRLVGGAQAGLLTQPVARGGSCEVSWLGGAAAKLGRGACAVEPGAAAGFEKILEAEPRRMGGQGRNDVGLVVWAGERAFFTTSDGRGLRSAGRDGSLREEGAAFPTRRGRVHWARVWPDGTGVALAGGRVRVLEGDGVREGLSKEEIFAGGRSAGAVAGIGKIGGAVWVARGDVGRVAPAGGMAEVWRGRVWPDGAALVGGKGKGLLMELSGGRLHVAGLLEEGKVGAPALSNGRARSAASPVRPGFAAVERGAGGAIVAGVGVGSDEEVVAFVVDGAGRLGPVAKTSLKVRAGELGVRLSGLPGGGALLSDEGRRYVVWLDEEGREVGAAAWPEGVAAGVCQDGSAGPRFYPSGKPGGFVEVDALAAPGTCVVGEPGWATDGSLRWFGTRAEGRDVVPEAGVVRGLGAAVERAGAEGAEEVEEVKATAPRPCPPEMVLVQGKLCVDRFEATMVDVASGEALSPDFPVTPNLMEITLGDWSTGRSRMGGVHARAMPLPLLPGWQRGQKLNVVAVPRRMARPNGYLTGLVAESACAAAGKRLCTLPEFVMACRGQDDTPFPYGDTYVEGACNVFREAHPAAILHDNASIGHLDPRLNHVRVGEAPLFRRTGATPVCRSRWGNDAIYDMVGNLDEWVDEGSGAFAGGFYARSTRSGCDAVVTAHPRSYLDYSTGVRCCKDAEP</sequence>
<keyword evidence="2" id="KW-0732">Signal</keyword>
<evidence type="ECO:0000313" key="4">
    <source>
        <dbReference type="Proteomes" id="UP001221411"/>
    </source>
</evidence>
<gene>
    <name evidence="3" type="ORF">POL67_02665</name>
</gene>
<dbReference type="SUPFAM" id="SSF56436">
    <property type="entry name" value="C-type lectin-like"/>
    <property type="match status" value="1"/>
</dbReference>
<dbReference type="InterPro" id="IPR042095">
    <property type="entry name" value="SUMF_sf"/>
</dbReference>
<dbReference type="RefSeq" id="WP_271915209.1">
    <property type="nucleotide sequence ID" value="NZ_JAQNDO010000001.1"/>
</dbReference>
<comment type="caution">
    <text evidence="3">The sequence shown here is derived from an EMBL/GenBank/DDBJ whole genome shotgun (WGS) entry which is preliminary data.</text>
</comment>
<dbReference type="PROSITE" id="PS51257">
    <property type="entry name" value="PROKAR_LIPOPROTEIN"/>
    <property type="match status" value="1"/>
</dbReference>
<dbReference type="InterPro" id="IPR016187">
    <property type="entry name" value="CTDL_fold"/>
</dbReference>
<evidence type="ECO:0008006" key="5">
    <source>
        <dbReference type="Google" id="ProtNLM"/>
    </source>
</evidence>
<dbReference type="Proteomes" id="UP001221411">
    <property type="component" value="Unassembled WGS sequence"/>
</dbReference>
<keyword evidence="4" id="KW-1185">Reference proteome</keyword>
<evidence type="ECO:0000313" key="3">
    <source>
        <dbReference type="EMBL" id="MDC0740232.1"/>
    </source>
</evidence>
<feature type="compositionally biased region" description="Low complexity" evidence="1">
    <location>
        <begin position="213"/>
        <end position="223"/>
    </location>
</feature>
<accession>A0ABT5EH46</accession>
<reference evidence="3 4" key="1">
    <citation type="submission" date="2022-11" db="EMBL/GenBank/DDBJ databases">
        <title>Minimal conservation of predation-associated metabolite biosynthetic gene clusters underscores biosynthetic potential of Myxococcota including descriptions for ten novel species: Archangium lansinium sp. nov., Myxococcus landrumus sp. nov., Nannocystis bai.</title>
        <authorList>
            <person name="Ahearne A."/>
            <person name="Stevens C."/>
            <person name="Dowd S."/>
        </authorList>
    </citation>
    <scope>NUCLEOTIDE SEQUENCE [LARGE SCALE GENOMIC DNA]</scope>
    <source>
        <strain evidence="3 4">RJM3</strain>
    </source>
</reference>